<dbReference type="InterPro" id="IPR029058">
    <property type="entry name" value="AB_hydrolase_fold"/>
</dbReference>
<dbReference type="PANTHER" id="PTHR11614">
    <property type="entry name" value="PHOSPHOLIPASE-RELATED"/>
    <property type="match status" value="1"/>
</dbReference>
<name>A0A381N791_9ZZZZ</name>
<dbReference type="AlphaFoldDB" id="A0A381N791"/>
<feature type="domain" description="Serine aminopeptidase S33" evidence="1">
    <location>
        <begin position="62"/>
        <end position="274"/>
    </location>
</feature>
<dbReference type="InterPro" id="IPR012354">
    <property type="entry name" value="Esterase_lipase"/>
</dbReference>
<gene>
    <name evidence="2" type="ORF">METZ01_LOCUS3201</name>
</gene>
<evidence type="ECO:0000313" key="2">
    <source>
        <dbReference type="EMBL" id="SUZ50347.1"/>
    </source>
</evidence>
<dbReference type="GO" id="GO:0052689">
    <property type="term" value="F:carboxylic ester hydrolase activity"/>
    <property type="evidence" value="ECO:0007669"/>
    <property type="project" value="InterPro"/>
</dbReference>
<sequence>MYQDKTQKATFDLLNKVNDKNKMSQKIIKLESLESANTMDLPLVNPELEGTSFFLEGGDVGVLLLHGLTATTAEVRPLAKRLHNAGFTVSSPLLPGHGTTPENLNQTHRTEWTAACEKAYLELKKKCSQIFVGGESAGGLLALHLASEHPEIKGILLFAPAMRLASSFLYTFFWVLASPFVLSIQKNVEDNKDCMAWQGYKVNPLKAGVQLLKLQRETQLRLCRIYQPILIIQANLDKTVDLKSGDMILQGVQSAVRESHWMEKSRHVVILDKEFQEVAEITLKFIEKLIH</sequence>
<accession>A0A381N791</accession>
<evidence type="ECO:0000259" key="1">
    <source>
        <dbReference type="Pfam" id="PF12146"/>
    </source>
</evidence>
<dbReference type="InterPro" id="IPR051044">
    <property type="entry name" value="MAG_DAG_Lipase"/>
</dbReference>
<dbReference type="Gene3D" id="3.40.50.1820">
    <property type="entry name" value="alpha/beta hydrolase"/>
    <property type="match status" value="1"/>
</dbReference>
<dbReference type="InterPro" id="IPR022742">
    <property type="entry name" value="Hydrolase_4"/>
</dbReference>
<dbReference type="PIRSF" id="PIRSF017388">
    <property type="entry name" value="Esterase_lipase"/>
    <property type="match status" value="1"/>
</dbReference>
<protein>
    <recommendedName>
        <fullName evidence="1">Serine aminopeptidase S33 domain-containing protein</fullName>
    </recommendedName>
</protein>
<dbReference type="Pfam" id="PF12146">
    <property type="entry name" value="Hydrolase_4"/>
    <property type="match status" value="1"/>
</dbReference>
<reference evidence="2" key="1">
    <citation type="submission" date="2018-05" db="EMBL/GenBank/DDBJ databases">
        <authorList>
            <person name="Lanie J.A."/>
            <person name="Ng W.-L."/>
            <person name="Kazmierczak K.M."/>
            <person name="Andrzejewski T.M."/>
            <person name="Davidsen T.M."/>
            <person name="Wayne K.J."/>
            <person name="Tettelin H."/>
            <person name="Glass J.I."/>
            <person name="Rusch D."/>
            <person name="Podicherti R."/>
            <person name="Tsui H.-C.T."/>
            <person name="Winkler M.E."/>
        </authorList>
    </citation>
    <scope>NUCLEOTIDE SEQUENCE</scope>
</reference>
<dbReference type="SUPFAM" id="SSF53474">
    <property type="entry name" value="alpha/beta-Hydrolases"/>
    <property type="match status" value="1"/>
</dbReference>
<dbReference type="EMBL" id="UINC01000166">
    <property type="protein sequence ID" value="SUZ50347.1"/>
    <property type="molecule type" value="Genomic_DNA"/>
</dbReference>
<organism evidence="2">
    <name type="scientific">marine metagenome</name>
    <dbReference type="NCBI Taxonomy" id="408172"/>
    <lineage>
        <taxon>unclassified sequences</taxon>
        <taxon>metagenomes</taxon>
        <taxon>ecological metagenomes</taxon>
    </lineage>
</organism>
<proteinExistence type="predicted"/>